<keyword evidence="5" id="KW-0547">Nucleotide-binding</keyword>
<dbReference type="SMART" id="SM00387">
    <property type="entry name" value="HATPase_c"/>
    <property type="match status" value="1"/>
</dbReference>
<dbReference type="PROSITE" id="PS50109">
    <property type="entry name" value="HIS_KIN"/>
    <property type="match status" value="1"/>
</dbReference>
<dbReference type="InterPro" id="IPR003661">
    <property type="entry name" value="HisK_dim/P_dom"/>
</dbReference>
<evidence type="ECO:0000256" key="1">
    <source>
        <dbReference type="ARBA" id="ARBA00000085"/>
    </source>
</evidence>
<evidence type="ECO:0000256" key="2">
    <source>
        <dbReference type="ARBA" id="ARBA00012438"/>
    </source>
</evidence>
<accession>A0A533QFV7</accession>
<dbReference type="InterPro" id="IPR013656">
    <property type="entry name" value="PAS_4"/>
</dbReference>
<dbReference type="Proteomes" id="UP000319783">
    <property type="component" value="Unassembled WGS sequence"/>
</dbReference>
<keyword evidence="3" id="KW-0597">Phosphoprotein</keyword>
<dbReference type="GO" id="GO:0006355">
    <property type="term" value="P:regulation of DNA-templated transcription"/>
    <property type="evidence" value="ECO:0007669"/>
    <property type="project" value="InterPro"/>
</dbReference>
<evidence type="ECO:0000313" key="14">
    <source>
        <dbReference type="EMBL" id="TLD41531.1"/>
    </source>
</evidence>
<feature type="domain" description="PAC" evidence="13">
    <location>
        <begin position="599"/>
        <end position="651"/>
    </location>
</feature>
<dbReference type="Pfam" id="PF08448">
    <property type="entry name" value="PAS_4"/>
    <property type="match status" value="2"/>
</dbReference>
<dbReference type="CDD" id="cd00130">
    <property type="entry name" value="PAS"/>
    <property type="match status" value="3"/>
</dbReference>
<keyword evidence="10" id="KW-0812">Transmembrane</keyword>
<dbReference type="InterPro" id="IPR000700">
    <property type="entry name" value="PAS-assoc_C"/>
</dbReference>
<dbReference type="InterPro" id="IPR036097">
    <property type="entry name" value="HisK_dim/P_sf"/>
</dbReference>
<keyword evidence="7" id="KW-0067">ATP-binding</keyword>
<dbReference type="Gene3D" id="3.30.565.10">
    <property type="entry name" value="Histidine kinase-like ATPase, C-terminal domain"/>
    <property type="match status" value="1"/>
</dbReference>
<dbReference type="CDD" id="cd00082">
    <property type="entry name" value="HisKA"/>
    <property type="match status" value="1"/>
</dbReference>
<evidence type="ECO:0000256" key="9">
    <source>
        <dbReference type="SAM" id="Coils"/>
    </source>
</evidence>
<evidence type="ECO:0000259" key="12">
    <source>
        <dbReference type="PROSITE" id="PS50112"/>
    </source>
</evidence>
<evidence type="ECO:0000259" key="11">
    <source>
        <dbReference type="PROSITE" id="PS50109"/>
    </source>
</evidence>
<keyword evidence="6 14" id="KW-0418">Kinase</keyword>
<evidence type="ECO:0000256" key="7">
    <source>
        <dbReference type="ARBA" id="ARBA00022840"/>
    </source>
</evidence>
<dbReference type="SUPFAM" id="SSF55874">
    <property type="entry name" value="ATPase domain of HSP90 chaperone/DNA topoisomerase II/histidine kinase"/>
    <property type="match status" value="1"/>
</dbReference>
<protein>
    <recommendedName>
        <fullName evidence="2">histidine kinase</fullName>
        <ecNumber evidence="2">2.7.13.3</ecNumber>
    </recommendedName>
</protein>
<dbReference type="Pfam" id="PF00989">
    <property type="entry name" value="PAS"/>
    <property type="match status" value="1"/>
</dbReference>
<evidence type="ECO:0000256" key="10">
    <source>
        <dbReference type="SAM" id="Phobius"/>
    </source>
</evidence>
<keyword evidence="9" id="KW-0175">Coiled coil</keyword>
<dbReference type="InterPro" id="IPR036890">
    <property type="entry name" value="HATPase_C_sf"/>
</dbReference>
<dbReference type="GO" id="GO:0000155">
    <property type="term" value="F:phosphorelay sensor kinase activity"/>
    <property type="evidence" value="ECO:0007669"/>
    <property type="project" value="InterPro"/>
</dbReference>
<evidence type="ECO:0000256" key="4">
    <source>
        <dbReference type="ARBA" id="ARBA00022679"/>
    </source>
</evidence>
<feature type="transmembrane region" description="Helical" evidence="10">
    <location>
        <begin position="6"/>
        <end position="31"/>
    </location>
</feature>
<dbReference type="PANTHER" id="PTHR43065:SF10">
    <property type="entry name" value="PEROXIDE STRESS-ACTIVATED HISTIDINE KINASE MAK3"/>
    <property type="match status" value="1"/>
</dbReference>
<dbReference type="InterPro" id="IPR000014">
    <property type="entry name" value="PAS"/>
</dbReference>
<dbReference type="SUPFAM" id="SSF55785">
    <property type="entry name" value="PYP-like sensor domain (PAS domain)"/>
    <property type="match status" value="3"/>
</dbReference>
<dbReference type="Pfam" id="PF02518">
    <property type="entry name" value="HATPase_c"/>
    <property type="match status" value="1"/>
</dbReference>
<feature type="coiled-coil region" evidence="9">
    <location>
        <begin position="346"/>
        <end position="395"/>
    </location>
</feature>
<evidence type="ECO:0000256" key="5">
    <source>
        <dbReference type="ARBA" id="ARBA00022741"/>
    </source>
</evidence>
<dbReference type="GO" id="GO:0005524">
    <property type="term" value="F:ATP binding"/>
    <property type="evidence" value="ECO:0007669"/>
    <property type="project" value="UniProtKB-KW"/>
</dbReference>
<sequence length="892" mass="101420">MPLYRIAFSIGIAIHTAILFFILCIGILSLYPNRGFMALLTSVSAGGRLARHLLGATVLILPFLAWLRLLGEKEEIYNTEFGLSIQIVFSVVIFVFLIWRNTIVLERKDIEYKQTEEQLHEATQRLKFHMENSPLAVVEWNSDYRITRWNEKAEVVFGWSSEEVLGKHIDELCLVYEEDWDMVQQLMADMLNGSRPNNVNKNRNYRKDGSVIHCEWYNSALLGASGKLVSVLSLVLDVTEQKQMEEGIRSIAKFPLENLYPVLRIAQDGTLLYANPSSRFLLDEWNCDIGQNIPDFLYQVIKEVFHSEKIKRDIEIKYKEKIFSFTIVPVMNTNYANLYGVDTTERRRAENELKKHQEQLEELVKVRTAALEGSNERLYQEIKERKQAEDILEKERQFLKIILDTIDIGIVVCDSRGILTLFNRASQEFHGLPMESIPAEQWAEHYDLYLPDGITKMEKEQIPLFRALQGENVRDVEMMIVPKRGAARVMLISGQTLIDRHDKMFGAVVAMRDITARKRAEEALRAGESKYRLLVENLPQRILYKDKNLSYISCNEIASRDFYIRPDEIYGKTDYDLFPKELADKCRADDLRIIESGKREDLDKILIINGKEIVLHTVKIPIKDEKGNTIGILSCSLDITEKITLQKEAEQSRHLASLGELAAGVGHEINNPITGVINCAQILFNKSQEGSRERDLAGRIIKDGDRIARIVHSLLSFAQPSGREEKGIASVHEILSDTLILTGAQLRKDGIRLKMDIPQKLPDITANAQLIQQVFLNVINNARYALNQKYPGTHDDKILEISGEEVVFSNCPSIKITFYDHGTGIPAHIQNKVVNPFFTTKPAGKGTGLGLSISHGIIRDHGGRLMIDSVEGRFTKISVILPVKSYAKPTTV</sequence>
<evidence type="ECO:0000256" key="8">
    <source>
        <dbReference type="ARBA" id="ARBA00023012"/>
    </source>
</evidence>
<keyword evidence="4" id="KW-0808">Transferase</keyword>
<evidence type="ECO:0000313" key="15">
    <source>
        <dbReference type="Proteomes" id="UP000319783"/>
    </source>
</evidence>
<dbReference type="PANTHER" id="PTHR43065">
    <property type="entry name" value="SENSOR HISTIDINE KINASE"/>
    <property type="match status" value="1"/>
</dbReference>
<evidence type="ECO:0000256" key="3">
    <source>
        <dbReference type="ARBA" id="ARBA00022553"/>
    </source>
</evidence>
<dbReference type="EC" id="2.7.13.3" evidence="2"/>
<keyword evidence="10" id="KW-0472">Membrane</keyword>
<organism evidence="14 15">
    <name type="scientific">Candidatus Jettenia ecosi</name>
    <dbReference type="NCBI Taxonomy" id="2494326"/>
    <lineage>
        <taxon>Bacteria</taxon>
        <taxon>Pseudomonadati</taxon>
        <taxon>Planctomycetota</taxon>
        <taxon>Candidatus Brocadiia</taxon>
        <taxon>Candidatus Brocadiales</taxon>
        <taxon>Candidatus Brocadiaceae</taxon>
        <taxon>Candidatus Jettenia</taxon>
    </lineage>
</organism>
<dbReference type="SMART" id="SM00086">
    <property type="entry name" value="PAC"/>
    <property type="match status" value="3"/>
</dbReference>
<dbReference type="InterPro" id="IPR005467">
    <property type="entry name" value="His_kinase_dom"/>
</dbReference>
<feature type="domain" description="PAC" evidence="13">
    <location>
        <begin position="474"/>
        <end position="526"/>
    </location>
</feature>
<dbReference type="SMART" id="SM00091">
    <property type="entry name" value="PAS"/>
    <property type="match status" value="3"/>
</dbReference>
<feature type="domain" description="PAS" evidence="12">
    <location>
        <begin position="395"/>
        <end position="471"/>
    </location>
</feature>
<feature type="domain" description="PAS" evidence="12">
    <location>
        <begin position="122"/>
        <end position="194"/>
    </location>
</feature>
<dbReference type="PROSITE" id="PS50113">
    <property type="entry name" value="PAC"/>
    <property type="match status" value="3"/>
</dbReference>
<dbReference type="Gene3D" id="3.30.450.20">
    <property type="entry name" value="PAS domain"/>
    <property type="match status" value="3"/>
</dbReference>
<keyword evidence="8" id="KW-0902">Two-component regulatory system</keyword>
<dbReference type="InterPro" id="IPR003594">
    <property type="entry name" value="HATPase_dom"/>
</dbReference>
<feature type="transmembrane region" description="Helical" evidence="10">
    <location>
        <begin position="81"/>
        <end position="99"/>
    </location>
</feature>
<dbReference type="PRINTS" id="PR00344">
    <property type="entry name" value="BCTRLSENSOR"/>
</dbReference>
<comment type="catalytic activity">
    <reaction evidence="1">
        <text>ATP + protein L-histidine = ADP + protein N-phospho-L-histidine.</text>
        <dbReference type="EC" id="2.7.13.3"/>
    </reaction>
</comment>
<dbReference type="InterPro" id="IPR013767">
    <property type="entry name" value="PAS_fold"/>
</dbReference>
<dbReference type="SUPFAM" id="SSF47384">
    <property type="entry name" value="Homodimeric domain of signal transducing histidine kinase"/>
    <property type="match status" value="1"/>
</dbReference>
<gene>
    <name evidence="14" type="ORF">JETT_2229</name>
</gene>
<reference evidence="14 15" key="1">
    <citation type="submission" date="2019-04" db="EMBL/GenBank/DDBJ databases">
        <title>Genome of a novel bacterium Candidatus Jettenia ecosi reconstructed from metagenome of an anammox bioreactor.</title>
        <authorList>
            <person name="Mardanov A.V."/>
            <person name="Beletsky A.V."/>
            <person name="Ravin N.V."/>
            <person name="Botchkova E.A."/>
            <person name="Litti Y.V."/>
            <person name="Nozhevnikova A.N."/>
        </authorList>
    </citation>
    <scope>NUCLEOTIDE SEQUENCE [LARGE SCALE GENOMIC DNA]</scope>
    <source>
        <strain evidence="14">J2</strain>
    </source>
</reference>
<dbReference type="InterPro" id="IPR035965">
    <property type="entry name" value="PAS-like_dom_sf"/>
</dbReference>
<proteinExistence type="predicted"/>
<feature type="domain" description="Histidine kinase" evidence="11">
    <location>
        <begin position="664"/>
        <end position="885"/>
    </location>
</feature>
<comment type="caution">
    <text evidence="14">The sequence shown here is derived from an EMBL/GenBank/DDBJ whole genome shotgun (WGS) entry which is preliminary data.</text>
</comment>
<dbReference type="Pfam" id="PF00512">
    <property type="entry name" value="HisKA"/>
    <property type="match status" value="1"/>
</dbReference>
<feature type="transmembrane region" description="Helical" evidence="10">
    <location>
        <begin position="52"/>
        <end position="69"/>
    </location>
</feature>
<dbReference type="AlphaFoldDB" id="A0A533QFV7"/>
<dbReference type="Gene3D" id="1.10.287.130">
    <property type="match status" value="1"/>
</dbReference>
<dbReference type="PROSITE" id="PS50112">
    <property type="entry name" value="PAS"/>
    <property type="match status" value="2"/>
</dbReference>
<evidence type="ECO:0000259" key="13">
    <source>
        <dbReference type="PROSITE" id="PS50113"/>
    </source>
</evidence>
<feature type="domain" description="PAC" evidence="13">
    <location>
        <begin position="198"/>
        <end position="250"/>
    </location>
</feature>
<dbReference type="EMBL" id="SULG01000045">
    <property type="protein sequence ID" value="TLD41531.1"/>
    <property type="molecule type" value="Genomic_DNA"/>
</dbReference>
<dbReference type="InterPro" id="IPR004358">
    <property type="entry name" value="Sig_transdc_His_kin-like_C"/>
</dbReference>
<dbReference type="NCBIfam" id="TIGR00229">
    <property type="entry name" value="sensory_box"/>
    <property type="match status" value="3"/>
</dbReference>
<keyword evidence="10" id="KW-1133">Transmembrane helix</keyword>
<feature type="coiled-coil region" evidence="9">
    <location>
        <begin position="105"/>
        <end position="132"/>
    </location>
</feature>
<name>A0A533QFV7_9BACT</name>
<evidence type="ECO:0000256" key="6">
    <source>
        <dbReference type="ARBA" id="ARBA00022777"/>
    </source>
</evidence>
<dbReference type="SMART" id="SM00388">
    <property type="entry name" value="HisKA"/>
    <property type="match status" value="1"/>
</dbReference>
<dbReference type="InterPro" id="IPR001610">
    <property type="entry name" value="PAC"/>
</dbReference>